<dbReference type="InterPro" id="IPR036278">
    <property type="entry name" value="Sialidase_sf"/>
</dbReference>
<organism evidence="1 2">
    <name type="scientific">Streptomyces indicus</name>
    <dbReference type="NCBI Taxonomy" id="417292"/>
    <lineage>
        <taxon>Bacteria</taxon>
        <taxon>Bacillati</taxon>
        <taxon>Actinomycetota</taxon>
        <taxon>Actinomycetes</taxon>
        <taxon>Kitasatosporales</taxon>
        <taxon>Streptomycetaceae</taxon>
        <taxon>Streptomyces</taxon>
    </lineage>
</organism>
<dbReference type="SUPFAM" id="SSF50939">
    <property type="entry name" value="Sialidases"/>
    <property type="match status" value="1"/>
</dbReference>
<dbReference type="AlphaFoldDB" id="A0A1G8XN61"/>
<proteinExistence type="predicted"/>
<sequence length="351" mass="37514">MVNPTLLCVPLGLTRSLRSVSVSPSRRALPLSAAAVLALALIVALLQVGRADAAPVSAAAGRLAELAGDAREADGYAYALRDDTGRTMDAAEIRQAEDGTYLAVYHSVLGDDRFHAAVATSTDLRTWTRRHDFGPGTHQATLAKDPSGGWVLAFERDPRNHIAVRGYASLDALLTGNADRSFDAPRTLSRCAEGTPAITAIRGTTIELTGHYRSGCDVDRQLRATLKDFTTWHAEPDLALDTALRSWGSGGNIGDRSPVMLDGRDLVVIEGQRLRDDFASWRTYVYDPARRRADLLTVRTHGGSTAVANPSVSLLTAPDGAPSLLVSAFIPQEGAADGEAGQLLFWRSLSD</sequence>
<keyword evidence="2" id="KW-1185">Reference proteome</keyword>
<evidence type="ECO:0000313" key="1">
    <source>
        <dbReference type="EMBL" id="SDJ91604.1"/>
    </source>
</evidence>
<dbReference type="Proteomes" id="UP000199155">
    <property type="component" value="Unassembled WGS sequence"/>
</dbReference>
<evidence type="ECO:0000313" key="2">
    <source>
        <dbReference type="Proteomes" id="UP000199155"/>
    </source>
</evidence>
<reference evidence="1 2" key="1">
    <citation type="submission" date="2016-10" db="EMBL/GenBank/DDBJ databases">
        <authorList>
            <person name="de Groot N.N."/>
        </authorList>
    </citation>
    <scope>NUCLEOTIDE SEQUENCE [LARGE SCALE GENOMIC DNA]</scope>
    <source>
        <strain evidence="1 2">CGMCC 4.5727</strain>
    </source>
</reference>
<dbReference type="STRING" id="417292.SAMN05421806_103292"/>
<dbReference type="InterPro" id="IPR023296">
    <property type="entry name" value="Glyco_hydro_beta-prop_sf"/>
</dbReference>
<dbReference type="Gene3D" id="2.115.10.20">
    <property type="entry name" value="Glycosyl hydrolase domain, family 43"/>
    <property type="match status" value="1"/>
</dbReference>
<protein>
    <submittedName>
        <fullName evidence="1">Uncharacterized protein</fullName>
    </submittedName>
</protein>
<accession>A0A1G8XN61</accession>
<name>A0A1G8XN61_9ACTN</name>
<gene>
    <name evidence="1" type="ORF">SAMN05421806_103292</name>
</gene>
<dbReference type="EMBL" id="FNFF01000003">
    <property type="protein sequence ID" value="SDJ91604.1"/>
    <property type="molecule type" value="Genomic_DNA"/>
</dbReference>